<dbReference type="OrthoDB" id="191686at2759"/>
<evidence type="ECO:0008006" key="3">
    <source>
        <dbReference type="Google" id="ProtNLM"/>
    </source>
</evidence>
<organism evidence="1 2">
    <name type="scientific">Cylicostephanus goldi</name>
    <name type="common">Nematode worm</name>
    <dbReference type="NCBI Taxonomy" id="71465"/>
    <lineage>
        <taxon>Eukaryota</taxon>
        <taxon>Metazoa</taxon>
        <taxon>Ecdysozoa</taxon>
        <taxon>Nematoda</taxon>
        <taxon>Chromadorea</taxon>
        <taxon>Rhabditida</taxon>
        <taxon>Rhabditina</taxon>
        <taxon>Rhabditomorpha</taxon>
        <taxon>Strongyloidea</taxon>
        <taxon>Strongylidae</taxon>
        <taxon>Cylicostephanus</taxon>
    </lineage>
</organism>
<dbReference type="AlphaFoldDB" id="A0A3P7MSG7"/>
<dbReference type="Gene3D" id="1.10.238.10">
    <property type="entry name" value="EF-hand"/>
    <property type="match status" value="1"/>
</dbReference>
<dbReference type="SUPFAM" id="SSF47473">
    <property type="entry name" value="EF-hand"/>
    <property type="match status" value="1"/>
</dbReference>
<evidence type="ECO:0000313" key="2">
    <source>
        <dbReference type="Proteomes" id="UP000271889"/>
    </source>
</evidence>
<proteinExistence type="predicted"/>
<accession>A0A3P7MSG7</accession>
<gene>
    <name evidence="1" type="ORF">CGOC_LOCUS10253</name>
</gene>
<dbReference type="EMBL" id="UYRV01110379">
    <property type="protein sequence ID" value="VDN25957.1"/>
    <property type="molecule type" value="Genomic_DNA"/>
</dbReference>
<dbReference type="Proteomes" id="UP000271889">
    <property type="component" value="Unassembled WGS sequence"/>
</dbReference>
<reference evidence="1 2" key="1">
    <citation type="submission" date="2018-11" db="EMBL/GenBank/DDBJ databases">
        <authorList>
            <consortium name="Pathogen Informatics"/>
        </authorList>
    </citation>
    <scope>NUCLEOTIDE SEQUENCE [LARGE SCALE GENOMIC DNA]</scope>
</reference>
<dbReference type="InterPro" id="IPR011992">
    <property type="entry name" value="EF-hand-dom_pair"/>
</dbReference>
<name>A0A3P7MSG7_CYLGO</name>
<protein>
    <recommendedName>
        <fullName evidence="3">EF-hand domain-containing protein</fullName>
    </recommendedName>
</protein>
<sequence length="171" mass="19653">MTKKIFSPLEKPTRRKKLVQRTRTSMNRTLQECPSGRMREHEFRHVLSAIISPERATDQYIARLFLAFSSDDKKTITFQNLIECLSLIQPQTAESNARWTIRIITGCQTDRFAFPEFLTFTQAVFGLNEGKPGEFTEDSNGNRDKNKESVEHRATTIFNVSLLMCAAMEKA</sequence>
<keyword evidence="2" id="KW-1185">Reference proteome</keyword>
<evidence type="ECO:0000313" key="1">
    <source>
        <dbReference type="EMBL" id="VDN25957.1"/>
    </source>
</evidence>